<dbReference type="CDD" id="cd11527">
    <property type="entry name" value="NTP-PPase_dUTPase"/>
    <property type="match status" value="1"/>
</dbReference>
<dbReference type="EMBL" id="SLWX01000019">
    <property type="protein sequence ID" value="TCO72225.1"/>
    <property type="molecule type" value="Genomic_DNA"/>
</dbReference>
<dbReference type="AlphaFoldDB" id="A0A4R2KZR9"/>
<protein>
    <submittedName>
        <fullName evidence="1">Dimeric dUTPase (All-alpha-NTP-PPase superfamily)</fullName>
    </submittedName>
</protein>
<evidence type="ECO:0000313" key="1">
    <source>
        <dbReference type="EMBL" id="TCO72225.1"/>
    </source>
</evidence>
<dbReference type="SUPFAM" id="SSF101386">
    <property type="entry name" value="all-alpha NTP pyrophosphatases"/>
    <property type="match status" value="1"/>
</dbReference>
<dbReference type="Pfam" id="PF08761">
    <property type="entry name" value="dUTPase_2"/>
    <property type="match status" value="1"/>
</dbReference>
<name>A0A4R2KZR9_9GAMM</name>
<dbReference type="RefSeq" id="WP_205686721.1">
    <property type="nucleotide sequence ID" value="NZ_QQSW01000025.1"/>
</dbReference>
<dbReference type="Proteomes" id="UP000294980">
    <property type="component" value="Unassembled WGS sequence"/>
</dbReference>
<organism evidence="1 2">
    <name type="scientific">Chromatocurvus halotolerans</name>
    <dbReference type="NCBI Taxonomy" id="1132028"/>
    <lineage>
        <taxon>Bacteria</taxon>
        <taxon>Pseudomonadati</taxon>
        <taxon>Pseudomonadota</taxon>
        <taxon>Gammaproteobacteria</taxon>
        <taxon>Cellvibrionales</taxon>
        <taxon>Halieaceae</taxon>
        <taxon>Chromatocurvus</taxon>
    </lineage>
</organism>
<dbReference type="Gene3D" id="1.10.4010.10">
    <property type="entry name" value="Type II deoxyuridine triphosphatase"/>
    <property type="match status" value="1"/>
</dbReference>
<accession>A0A4R2KZR9</accession>
<proteinExistence type="predicted"/>
<evidence type="ECO:0000313" key="2">
    <source>
        <dbReference type="Proteomes" id="UP000294980"/>
    </source>
</evidence>
<dbReference type="InterPro" id="IPR014871">
    <property type="entry name" value="dUTPase/dCTP_pyrophosphatase"/>
</dbReference>
<comment type="caution">
    <text evidence="1">The sequence shown here is derived from an EMBL/GenBank/DDBJ whole genome shotgun (WGS) entry which is preliminary data.</text>
</comment>
<sequence>MQQALATMLTMQNAMNARVHPDWQDQGFAWYRALWIECAELLDHYGYKWWKAQHPDMPQVQMEVVDIWHFGLSAMLVENRDIPSLAVQLDAQIHAHDIAEPDLRLATENLARDTLASRAFPLAAFLDVMHAAGLTADTLYATYVGKNVLNFFRQDHGYQEGTYRKEWQGREDNEHLHELLANLDNTSPTFPDDLYAALARRYREAA</sequence>
<reference evidence="1 2" key="1">
    <citation type="submission" date="2019-03" db="EMBL/GenBank/DDBJ databases">
        <title>Genomic Encyclopedia of Type Strains, Phase IV (KMG-IV): sequencing the most valuable type-strain genomes for metagenomic binning, comparative biology and taxonomic classification.</title>
        <authorList>
            <person name="Goeker M."/>
        </authorList>
    </citation>
    <scope>NUCLEOTIDE SEQUENCE [LARGE SCALE GENOMIC DNA]</scope>
    <source>
        <strain evidence="1 2">DSM 23344</strain>
    </source>
</reference>
<keyword evidence="2" id="KW-1185">Reference proteome</keyword>
<gene>
    <name evidence="1" type="ORF">EV688_11926</name>
</gene>